<dbReference type="EMBL" id="CP000323">
    <property type="protein sequence ID" value="ABE73993.1"/>
    <property type="molecule type" value="Genomic_DNA"/>
</dbReference>
<keyword evidence="4" id="KW-1185">Reference proteome</keyword>
<name>Q1QEB0_PSYCK</name>
<dbReference type="HOGENOM" id="CLU_028585_0_0_6"/>
<dbReference type="InterPro" id="IPR022205">
    <property type="entry name" value="DUF3732"/>
</dbReference>
<dbReference type="Pfam" id="PF13476">
    <property type="entry name" value="AAA_23"/>
    <property type="match status" value="1"/>
</dbReference>
<dbReference type="Proteomes" id="UP000002425">
    <property type="component" value="Chromosome"/>
</dbReference>
<dbReference type="AlphaFoldDB" id="Q1QEB0"/>
<organism evidence="3 4">
    <name type="scientific">Psychrobacter cryohalolentis (strain ATCC BAA-1226 / DSM 17306 / VKM B-2378 / K5)</name>
    <dbReference type="NCBI Taxonomy" id="335284"/>
    <lineage>
        <taxon>Bacteria</taxon>
        <taxon>Pseudomonadati</taxon>
        <taxon>Pseudomonadota</taxon>
        <taxon>Gammaproteobacteria</taxon>
        <taxon>Moraxellales</taxon>
        <taxon>Moraxellaceae</taxon>
        <taxon>Psychrobacter</taxon>
    </lineage>
</organism>
<reference evidence="3" key="1">
    <citation type="submission" date="2006-03" db="EMBL/GenBank/DDBJ databases">
        <title>Complete sequence of chromosome of Psychrobacter cryohalolentis K5.</title>
        <authorList>
            <consortium name="US DOE Joint Genome Institute"/>
            <person name="Copeland A."/>
            <person name="Lucas S."/>
            <person name="Lapidus A."/>
            <person name="Barry K."/>
            <person name="Detter J.C."/>
            <person name="Glavina del Rio T."/>
            <person name="Hammon N."/>
            <person name="Israni S."/>
            <person name="Dalin E."/>
            <person name="Tice H."/>
            <person name="Pitluck S."/>
            <person name="Brettin T."/>
            <person name="Bruce D."/>
            <person name="Han C."/>
            <person name="Tapia R."/>
            <person name="Sims D.R."/>
            <person name="Gilna P."/>
            <person name="Schmutz J."/>
            <person name="Larimer F."/>
            <person name="Land M."/>
            <person name="Hauser L."/>
            <person name="Kyrpides N."/>
            <person name="Kim E."/>
            <person name="Richardson P."/>
        </authorList>
    </citation>
    <scope>NUCLEOTIDE SEQUENCE</scope>
    <source>
        <strain evidence="3">K5</strain>
    </source>
</reference>
<feature type="domain" description="Rad50/SbcC-type AAA" evidence="2">
    <location>
        <begin position="20"/>
        <end position="233"/>
    </location>
</feature>
<dbReference type="KEGG" id="pcr:Pcryo_0209"/>
<dbReference type="STRING" id="335284.Pcryo_0209"/>
<accession>Q1QEB0</accession>
<evidence type="ECO:0000256" key="1">
    <source>
        <dbReference type="SAM" id="Coils"/>
    </source>
</evidence>
<dbReference type="GO" id="GO:0016887">
    <property type="term" value="F:ATP hydrolysis activity"/>
    <property type="evidence" value="ECO:0007669"/>
    <property type="project" value="InterPro"/>
</dbReference>
<gene>
    <name evidence="3" type="ordered locus">Pcryo_0209</name>
</gene>
<proteinExistence type="predicted"/>
<sequence>MRSMIYEIGIIDDSDKKHPVYFKAGLNIVTGASSTGKSALIEIFDYCLGSSEDTIPEGVITDNAQIYYVCMAISNQIYVFGRKPKSNRVYTRTIEKHRKSIINIEFFEDRFAISKFKEYMRNELLDIDSIDESTIDTFYKGQKESRPTIRSYMSFLLQHQNLIANKHALFYRFDQKEKREQVIKHTKFFLGFVNQDYFLQMKNKEAIEIEIKKLKKEKEVLNYYKEKQELELEPELKNMYALMRFPKEPIKLKSIISNPVESKNRLHVILHPDNFDSSSDIFHQRYVAISESHAEKIVELNHTKNKITSIKNSLNQEDKLLTSEKLVDQEAVKVFDATCPLCETKHSELPKSAIQLKTAIEKLNQTLRLTEKMRAPLQTLLADTERHAEKLTKQVKSLQAEKKELESINEVIRERKDFSEAIYNQKYKLFSIIDLINPSSDTKIDSQLIELRKDLQAITGELKKYNIINFIEEAEKTINEYMYDIGNEFDFEKTYDPINLKFSLNSFDLYHDDTDKNKKIYLRSMGSGANWLYTHLTLFLSLHKYFVSLGEDCLIPSILFLDQPTQVYFPNFSRDTKENFSTEDIKRVEGLEDKKLDEDMKSVTNIFNQLNSYCISLNEEFGFSPQIIVTDHVDNLALENGDFESLVNGNRWRTRKLMNF</sequence>
<protein>
    <recommendedName>
        <fullName evidence="2">Rad50/SbcC-type AAA domain-containing protein</fullName>
    </recommendedName>
</protein>
<evidence type="ECO:0000313" key="3">
    <source>
        <dbReference type="EMBL" id="ABE73993.1"/>
    </source>
</evidence>
<dbReference type="InterPro" id="IPR027417">
    <property type="entry name" value="P-loop_NTPase"/>
</dbReference>
<evidence type="ECO:0000313" key="4">
    <source>
        <dbReference type="Proteomes" id="UP000002425"/>
    </source>
</evidence>
<keyword evidence="1" id="KW-0175">Coiled coil</keyword>
<dbReference type="InterPro" id="IPR038729">
    <property type="entry name" value="Rad50/SbcC_AAA"/>
</dbReference>
<feature type="coiled-coil region" evidence="1">
    <location>
        <begin position="353"/>
        <end position="415"/>
    </location>
</feature>
<dbReference type="Pfam" id="PF12532">
    <property type="entry name" value="DUF3732"/>
    <property type="match status" value="1"/>
</dbReference>
<dbReference type="Gene3D" id="3.40.50.300">
    <property type="entry name" value="P-loop containing nucleotide triphosphate hydrolases"/>
    <property type="match status" value="1"/>
</dbReference>
<dbReference type="eggNOG" id="COG0497">
    <property type="taxonomic scope" value="Bacteria"/>
</dbReference>
<dbReference type="GO" id="GO:0006302">
    <property type="term" value="P:double-strand break repair"/>
    <property type="evidence" value="ECO:0007669"/>
    <property type="project" value="InterPro"/>
</dbReference>
<evidence type="ECO:0000259" key="2">
    <source>
        <dbReference type="Pfam" id="PF13476"/>
    </source>
</evidence>
<dbReference type="RefSeq" id="WP_011512582.1">
    <property type="nucleotide sequence ID" value="NC_007969.1"/>
</dbReference>